<comment type="function">
    <text evidence="11">Catalyzes the reduction of fatty acyl-CoA to fatty alcohols.</text>
</comment>
<dbReference type="EC" id="1.2.1.84" evidence="11"/>
<dbReference type="EMBL" id="CP012524">
    <property type="protein sequence ID" value="ALC41205.1"/>
    <property type="molecule type" value="Genomic_DNA"/>
</dbReference>
<dbReference type="OMA" id="WYPFLHT"/>
<evidence type="ECO:0000256" key="4">
    <source>
        <dbReference type="ARBA" id="ARBA00022692"/>
    </source>
</evidence>
<keyword evidence="8 11" id="KW-0443">Lipid metabolism</keyword>
<evidence type="ECO:0000256" key="3">
    <source>
        <dbReference type="ARBA" id="ARBA00022516"/>
    </source>
</evidence>
<dbReference type="Proteomes" id="UP000494163">
    <property type="component" value="Chromosome 2R"/>
</dbReference>
<dbReference type="GO" id="GO:0035336">
    <property type="term" value="P:long-chain fatty-acyl-CoA metabolic process"/>
    <property type="evidence" value="ECO:0007669"/>
    <property type="project" value="TreeGrafter"/>
</dbReference>
<evidence type="ECO:0000256" key="6">
    <source>
        <dbReference type="ARBA" id="ARBA00022989"/>
    </source>
</evidence>
<dbReference type="Pfam" id="PF07993">
    <property type="entry name" value="NAD_binding_4"/>
    <property type="match status" value="1"/>
</dbReference>
<protein>
    <recommendedName>
        <fullName evidence="11">Fatty acyl-CoA reductase</fullName>
        <ecNumber evidence="11">1.2.1.84</ecNumber>
    </recommendedName>
</protein>
<dbReference type="GO" id="GO:0016020">
    <property type="term" value="C:membrane"/>
    <property type="evidence" value="ECO:0007669"/>
    <property type="project" value="UniProtKB-SubCell"/>
</dbReference>
<feature type="domain" description="Thioester reductase (TE)" evidence="13">
    <location>
        <begin position="18"/>
        <end position="288"/>
    </location>
</feature>
<evidence type="ECO:0000256" key="11">
    <source>
        <dbReference type="RuleBase" id="RU363097"/>
    </source>
</evidence>
<keyword evidence="3 11" id="KW-0444">Lipid biosynthesis</keyword>
<feature type="transmembrane region" description="Helical" evidence="11">
    <location>
        <begin position="477"/>
        <end position="498"/>
    </location>
</feature>
<dbReference type="GO" id="GO:0102965">
    <property type="term" value="F:alcohol-forming long-chain fatty acyl-CoA reductase activity"/>
    <property type="evidence" value="ECO:0007669"/>
    <property type="project" value="UniProtKB-EC"/>
</dbReference>
<evidence type="ECO:0000256" key="8">
    <source>
        <dbReference type="ARBA" id="ARBA00023098"/>
    </source>
</evidence>
<evidence type="ECO:0000256" key="5">
    <source>
        <dbReference type="ARBA" id="ARBA00022857"/>
    </source>
</evidence>
<evidence type="ECO:0000256" key="9">
    <source>
        <dbReference type="ARBA" id="ARBA00023136"/>
    </source>
</evidence>
<keyword evidence="4 11" id="KW-0812">Transmembrane</keyword>
<evidence type="ECO:0000256" key="1">
    <source>
        <dbReference type="ARBA" id="ARBA00004141"/>
    </source>
</evidence>
<keyword evidence="6 11" id="KW-1133">Transmembrane helix</keyword>
<dbReference type="CDD" id="cd09071">
    <property type="entry name" value="FAR_C"/>
    <property type="match status" value="1"/>
</dbReference>
<reference evidence="14 15" key="1">
    <citation type="submission" date="2015-08" db="EMBL/GenBank/DDBJ databases">
        <title>Ancestral chromatin configuration constrains chromatin evolution on differentiating sex chromosomes in Drosophila.</title>
        <authorList>
            <person name="Zhou Q."/>
            <person name="Bachtrog D."/>
        </authorList>
    </citation>
    <scope>NUCLEOTIDE SEQUENCE [LARGE SCALE GENOMIC DNA]</scope>
    <source>
        <tissue evidence="14">Whole larvae</tissue>
    </source>
</reference>
<keyword evidence="5 11" id="KW-0521">NADP</keyword>
<accession>A0A0M4EJ26</accession>
<evidence type="ECO:0000313" key="15">
    <source>
        <dbReference type="Proteomes" id="UP000494163"/>
    </source>
</evidence>
<evidence type="ECO:0000259" key="12">
    <source>
        <dbReference type="Pfam" id="PF03015"/>
    </source>
</evidence>
<dbReference type="PANTHER" id="PTHR11011">
    <property type="entry name" value="MALE STERILITY PROTEIN 2-RELATED"/>
    <property type="match status" value="1"/>
</dbReference>
<keyword evidence="7 11" id="KW-0560">Oxidoreductase</keyword>
<dbReference type="InterPro" id="IPR013120">
    <property type="entry name" value="FAR_NAD-bd"/>
</dbReference>
<dbReference type="GO" id="GO:0005777">
    <property type="term" value="C:peroxisome"/>
    <property type="evidence" value="ECO:0007669"/>
    <property type="project" value="TreeGrafter"/>
</dbReference>
<organism evidence="14 15">
    <name type="scientific">Drosophila busckii</name>
    <name type="common">Fruit fly</name>
    <dbReference type="NCBI Taxonomy" id="30019"/>
    <lineage>
        <taxon>Eukaryota</taxon>
        <taxon>Metazoa</taxon>
        <taxon>Ecdysozoa</taxon>
        <taxon>Arthropoda</taxon>
        <taxon>Hexapoda</taxon>
        <taxon>Insecta</taxon>
        <taxon>Pterygota</taxon>
        <taxon>Neoptera</taxon>
        <taxon>Endopterygota</taxon>
        <taxon>Diptera</taxon>
        <taxon>Brachycera</taxon>
        <taxon>Muscomorpha</taxon>
        <taxon>Ephydroidea</taxon>
        <taxon>Drosophilidae</taxon>
        <taxon>Drosophila</taxon>
    </lineage>
</organism>
<dbReference type="Gene3D" id="3.40.50.720">
    <property type="entry name" value="NAD(P)-binding Rossmann-like Domain"/>
    <property type="match status" value="1"/>
</dbReference>
<dbReference type="InterPro" id="IPR036291">
    <property type="entry name" value="NAD(P)-bd_dom_sf"/>
</dbReference>
<evidence type="ECO:0000313" key="14">
    <source>
        <dbReference type="EMBL" id="ALC41205.1"/>
    </source>
</evidence>
<feature type="transmembrane region" description="Helical" evidence="11">
    <location>
        <begin position="357"/>
        <end position="378"/>
    </location>
</feature>
<comment type="subcellular location">
    <subcellularLocation>
        <location evidence="1">Membrane</location>
        <topology evidence="1">Multi-pass membrane protein</topology>
    </subcellularLocation>
</comment>
<dbReference type="InterPro" id="IPR026055">
    <property type="entry name" value="FAR"/>
</dbReference>
<comment type="similarity">
    <text evidence="2 11">Belongs to the fatty acyl-CoA reductase family.</text>
</comment>
<dbReference type="AlphaFoldDB" id="A0A0M4EJ26"/>
<keyword evidence="15" id="KW-1185">Reference proteome</keyword>
<feature type="domain" description="Fatty acyl-CoA reductase C-terminal" evidence="12">
    <location>
        <begin position="366"/>
        <end position="458"/>
    </location>
</feature>
<name>A0A0M4EJ26_DROBS</name>
<dbReference type="FunFam" id="3.40.50.720:FF:000143">
    <property type="entry name" value="Fatty acyl-CoA reductase"/>
    <property type="match status" value="1"/>
</dbReference>
<dbReference type="CDD" id="cd05236">
    <property type="entry name" value="FAR-N_SDR_e"/>
    <property type="match status" value="1"/>
</dbReference>
<dbReference type="OrthoDB" id="429813at2759"/>
<sequence>MRMESDLETFYKNKTIFLTGASGFLGKVIVEKLLRATETKRIYILVRPKRDQDIKTRIAKWQSDPLYKLLLENKPNAFERIAVIAGDCQEPDLGISAEDCELLYGEAEIVIHSAATVSFTEPMHIALDVNTRATRLMLQLAKKMRNLLAFVHVSTAFSNCVIYHITERFYPEHLKSTASKILMLRDQLEGNAIDSITTEMLGKFPNTYTYTKALAEQLVETEAQDLPICIFRPGSIIATSKQPVSGWIDNIYGPIALIYGVAFGVLRVATAIDNGNFIVVPVDSCANMVLCSAWRTAAEFKERQQRRSPPTIYNYVPHESNMIQQRDFKRMVEDKRFVYPVTQAIWYPFLHTTSKLWLFRLASIFYHLIPGFLVDVGLRLRGQKPRLLRTYKKIHSNIESIYSFTVNSWSFETHNTDALWKSLSERDRQLFEFDMKSLDWNSYFNRALCGMRTYLAKDDPSEESLQRARKRTMRFYILHRLLQFVLLCSAFAIVRWLFKSAMFSLK</sequence>
<dbReference type="STRING" id="30019.A0A0M4EJ26"/>
<keyword evidence="9 11" id="KW-0472">Membrane</keyword>
<evidence type="ECO:0000256" key="2">
    <source>
        <dbReference type="ARBA" id="ARBA00005928"/>
    </source>
</evidence>
<comment type="catalytic activity">
    <reaction evidence="10 11">
        <text>a long-chain fatty acyl-CoA + 2 NADPH + 2 H(+) = a long-chain primary fatty alcohol + 2 NADP(+) + CoA</text>
        <dbReference type="Rhea" id="RHEA:52716"/>
        <dbReference type="ChEBI" id="CHEBI:15378"/>
        <dbReference type="ChEBI" id="CHEBI:57287"/>
        <dbReference type="ChEBI" id="CHEBI:57783"/>
        <dbReference type="ChEBI" id="CHEBI:58349"/>
        <dbReference type="ChEBI" id="CHEBI:77396"/>
        <dbReference type="ChEBI" id="CHEBI:83139"/>
        <dbReference type="EC" id="1.2.1.84"/>
    </reaction>
</comment>
<dbReference type="PANTHER" id="PTHR11011:SF60">
    <property type="entry name" value="FATTY ACYL-COA REDUCTASE-RELATED"/>
    <property type="match status" value="1"/>
</dbReference>
<proteinExistence type="inferred from homology"/>
<dbReference type="SUPFAM" id="SSF51735">
    <property type="entry name" value="NAD(P)-binding Rossmann-fold domains"/>
    <property type="match status" value="1"/>
</dbReference>
<dbReference type="GO" id="GO:0080019">
    <property type="term" value="F:alcohol-forming very long-chain fatty acyl-CoA reductase activity"/>
    <property type="evidence" value="ECO:0007669"/>
    <property type="project" value="InterPro"/>
</dbReference>
<evidence type="ECO:0000259" key="13">
    <source>
        <dbReference type="Pfam" id="PF07993"/>
    </source>
</evidence>
<dbReference type="InterPro" id="IPR033640">
    <property type="entry name" value="FAR_C"/>
</dbReference>
<gene>
    <name evidence="14" type="ORF">Dbus_chr2Rg784</name>
</gene>
<evidence type="ECO:0000256" key="7">
    <source>
        <dbReference type="ARBA" id="ARBA00023002"/>
    </source>
</evidence>
<dbReference type="Pfam" id="PF03015">
    <property type="entry name" value="Sterile"/>
    <property type="match status" value="1"/>
</dbReference>
<evidence type="ECO:0000256" key="10">
    <source>
        <dbReference type="ARBA" id="ARBA00052530"/>
    </source>
</evidence>